<dbReference type="VEuPathDB" id="FungiDB:FUN_020768"/>
<sequence>MQIYGLCFIVEQEIKPIPLQNVTVEANIVDMIAEVTISQSYKNIEKDTIEALYKFPIYEAAAICGFEAEIDGQRKVKGIVKEAKEAAKEYTEAIQEGHGAYLLESESEDVFQCSVGNITSEQTVVIKITYVTELKHDSESEKIRFVLPTNIAPRYGSSEYSSSSNDGKILNPDVVSYSNKADFYLELAVTCRMTSAIQNIESPSHKISTEMNIDGNPKISKITLTEQITYLEKDFILVVKSKDLDQPRAFVEYDPELQTNCIMLTLVPKFSLNTTISELVFVVDRSGSMDVEPMKKAAQALELLLRSLPEDCYFNVVSFGSDYDSLFPKSELYSETSLSKALNLAQTMKSNYGGTEVYNVLEWVFKNSRDDMPTSIFLITDGEVWNVDQIVELVSKHEEEKNDDLRLFSLGIGDSVSHNLVESVARAGKGYAQFVTNDERMDKKVIGMLKNALKPPIKDYNITWTEVNLLDEKELDMTPIEVDKPTISFMSDDNMEPPSPPPSDIFSDIKVQQAPYIIPPIYSGVRFIVYCILEKNIEPCKVITLKATSQDGPMKLDIPLDTVTLQGSKVHRLAARKLIQDLNDEKSFIHKHPKNANKHIPDSLVKGHIVKLGKTFNLASKYTSFIATDERNNESLSEVQIIPQKREVPQLITSYRMVHDLSSFSMSSVMVATPQNLVEEFDLQASQQEVNVIHQEPKIENLFEFLGLQSFDGKFLPNKTFYEFFYKNYLDGFNNFKQEIEKELSELSEKEIEEILTSCIAIAYLKIVMFDDFKDECEMCYEKAEKVFKKMIGNNEKEKIIIEKAEEWIKNWVNNSD</sequence>
<dbReference type="EMBL" id="LLXI01000121">
    <property type="protein sequence ID" value="PKY40886.1"/>
    <property type="molecule type" value="Genomic_DNA"/>
</dbReference>
<dbReference type="InterPro" id="IPR002035">
    <property type="entry name" value="VWF_A"/>
</dbReference>
<dbReference type="Proteomes" id="UP000234323">
    <property type="component" value="Unassembled WGS sequence"/>
</dbReference>
<organism evidence="3 4">
    <name type="scientific">Rhizophagus irregularis</name>
    <dbReference type="NCBI Taxonomy" id="588596"/>
    <lineage>
        <taxon>Eukaryota</taxon>
        <taxon>Fungi</taxon>
        <taxon>Fungi incertae sedis</taxon>
        <taxon>Mucoromycota</taxon>
        <taxon>Glomeromycotina</taxon>
        <taxon>Glomeromycetes</taxon>
        <taxon>Glomerales</taxon>
        <taxon>Glomeraceae</taxon>
        <taxon>Rhizophagus</taxon>
    </lineage>
</organism>
<evidence type="ECO:0000259" key="2">
    <source>
        <dbReference type="PROSITE" id="PS51468"/>
    </source>
</evidence>
<dbReference type="VEuPathDB" id="FungiDB:RhiirFUN_000379"/>
<evidence type="ECO:0008006" key="5">
    <source>
        <dbReference type="Google" id="ProtNLM"/>
    </source>
</evidence>
<gene>
    <name evidence="3" type="ORF">RhiirA4_539176</name>
</gene>
<evidence type="ECO:0000313" key="4">
    <source>
        <dbReference type="Proteomes" id="UP000234323"/>
    </source>
</evidence>
<dbReference type="SMART" id="SM00327">
    <property type="entry name" value="VWA"/>
    <property type="match status" value="1"/>
</dbReference>
<dbReference type="PANTHER" id="PTHR45737">
    <property type="entry name" value="VON WILLEBRAND FACTOR A DOMAIN-CONTAINING PROTEIN 5A"/>
    <property type="match status" value="1"/>
</dbReference>
<evidence type="ECO:0000313" key="3">
    <source>
        <dbReference type="EMBL" id="PKY40886.1"/>
    </source>
</evidence>
<dbReference type="Pfam" id="PF13768">
    <property type="entry name" value="VWA_3"/>
    <property type="match status" value="1"/>
</dbReference>
<dbReference type="PROSITE" id="PS50234">
    <property type="entry name" value="VWFA"/>
    <property type="match status" value="1"/>
</dbReference>
<dbReference type="VEuPathDB" id="FungiDB:RhiirA1_367560"/>
<dbReference type="Pfam" id="PF08487">
    <property type="entry name" value="VIT"/>
    <property type="match status" value="1"/>
</dbReference>
<name>A0A2I1G2R0_9GLOM</name>
<dbReference type="SUPFAM" id="SSF53300">
    <property type="entry name" value="vWA-like"/>
    <property type="match status" value="1"/>
</dbReference>
<dbReference type="InterPro" id="IPR013694">
    <property type="entry name" value="VIT"/>
</dbReference>
<protein>
    <recommendedName>
        <fullName evidence="5">von willebrand domain-containing protein</fullName>
    </recommendedName>
</protein>
<feature type="domain" description="VWFA" evidence="1">
    <location>
        <begin position="278"/>
        <end position="457"/>
    </location>
</feature>
<proteinExistence type="predicted"/>
<accession>A0A2I1G2R0</accession>
<comment type="caution">
    <text evidence="3">The sequence shown here is derived from an EMBL/GenBank/DDBJ whole genome shotgun (WGS) entry which is preliminary data.</text>
</comment>
<feature type="domain" description="VIT" evidence="2">
    <location>
        <begin position="3"/>
        <end position="132"/>
    </location>
</feature>
<dbReference type="AlphaFoldDB" id="A0A2I1G2R0"/>
<dbReference type="Gene3D" id="3.40.50.410">
    <property type="entry name" value="von Willebrand factor, type A domain"/>
    <property type="match status" value="1"/>
</dbReference>
<reference evidence="3 4" key="1">
    <citation type="submission" date="2015-10" db="EMBL/GenBank/DDBJ databases">
        <title>Genome analyses suggest a sexual origin of heterokaryosis in a supposedly ancient asexual fungus.</title>
        <authorList>
            <person name="Ropars J."/>
            <person name="Sedzielewska K."/>
            <person name="Noel J."/>
            <person name="Charron P."/>
            <person name="Farinelli L."/>
            <person name="Marton T."/>
            <person name="Kruger M."/>
            <person name="Pelin A."/>
            <person name="Brachmann A."/>
            <person name="Corradi N."/>
        </authorList>
    </citation>
    <scope>NUCLEOTIDE SEQUENCE [LARGE SCALE GENOMIC DNA]</scope>
    <source>
        <strain evidence="3 4">A4</strain>
    </source>
</reference>
<dbReference type="InterPro" id="IPR036465">
    <property type="entry name" value="vWFA_dom_sf"/>
</dbReference>
<dbReference type="PANTHER" id="PTHR45737:SF6">
    <property type="entry name" value="VON WILLEBRAND FACTOR A DOMAIN-CONTAINING PROTEIN 5A"/>
    <property type="match status" value="1"/>
</dbReference>
<evidence type="ECO:0000259" key="1">
    <source>
        <dbReference type="PROSITE" id="PS50234"/>
    </source>
</evidence>
<dbReference type="PROSITE" id="PS51468">
    <property type="entry name" value="VIT"/>
    <property type="match status" value="1"/>
</dbReference>
<dbReference type="SMART" id="SM00609">
    <property type="entry name" value="VIT"/>
    <property type="match status" value="1"/>
</dbReference>
<keyword evidence="4" id="KW-1185">Reference proteome</keyword>